<name>A0A7X0VKB4_9BACL</name>
<protein>
    <submittedName>
        <fullName evidence="2">Uncharacterized protein</fullName>
    </submittedName>
</protein>
<evidence type="ECO:0000313" key="2">
    <source>
        <dbReference type="EMBL" id="MBB6675579.1"/>
    </source>
</evidence>
<comment type="caution">
    <text evidence="2">The sequence shown here is derived from an EMBL/GenBank/DDBJ whole genome shotgun (WGS) entry which is preliminary data.</text>
</comment>
<keyword evidence="3" id="KW-1185">Reference proteome</keyword>
<feature type="region of interest" description="Disordered" evidence="1">
    <location>
        <begin position="29"/>
        <end position="50"/>
    </location>
</feature>
<feature type="non-terminal residue" evidence="2">
    <location>
        <position position="50"/>
    </location>
</feature>
<reference evidence="2 3" key="1">
    <citation type="submission" date="2020-08" db="EMBL/GenBank/DDBJ databases">
        <title>Cohnella phylogeny.</title>
        <authorList>
            <person name="Dunlap C."/>
        </authorList>
    </citation>
    <scope>NUCLEOTIDE SEQUENCE [LARGE SCALE GENOMIC DNA]</scope>
    <source>
        <strain evidence="2 3">DSM 28246</strain>
    </source>
</reference>
<evidence type="ECO:0000313" key="3">
    <source>
        <dbReference type="Proteomes" id="UP000547209"/>
    </source>
</evidence>
<dbReference type="EMBL" id="JACJVP010000084">
    <property type="protein sequence ID" value="MBB6675579.1"/>
    <property type="molecule type" value="Genomic_DNA"/>
</dbReference>
<sequence length="50" mass="4999">MARRKTIMVILVLGLLVLLVAPWASAPAPEKAPAALPAGGPEATPAEPAA</sequence>
<organism evidence="2 3">
    <name type="scientific">Cohnella nanjingensis</name>
    <dbReference type="NCBI Taxonomy" id="1387779"/>
    <lineage>
        <taxon>Bacteria</taxon>
        <taxon>Bacillati</taxon>
        <taxon>Bacillota</taxon>
        <taxon>Bacilli</taxon>
        <taxon>Bacillales</taxon>
        <taxon>Paenibacillaceae</taxon>
        <taxon>Cohnella</taxon>
    </lineage>
</organism>
<gene>
    <name evidence="2" type="ORF">H7C19_33455</name>
</gene>
<evidence type="ECO:0000256" key="1">
    <source>
        <dbReference type="SAM" id="MobiDB-lite"/>
    </source>
</evidence>
<dbReference type="Proteomes" id="UP000547209">
    <property type="component" value="Unassembled WGS sequence"/>
</dbReference>
<proteinExistence type="predicted"/>
<accession>A0A7X0VKB4</accession>
<dbReference type="AlphaFoldDB" id="A0A7X0VKB4"/>